<dbReference type="RefSeq" id="WP_014200675.1">
    <property type="nucleotide sequence ID" value="NC_016599.1"/>
</dbReference>
<dbReference type="InterPro" id="IPR011990">
    <property type="entry name" value="TPR-like_helical_dom_sf"/>
</dbReference>
<dbReference type="PROSITE" id="PS01124">
    <property type="entry name" value="HTH_ARAC_FAMILY_2"/>
    <property type="match status" value="1"/>
</dbReference>
<sequence length="592" mass="67707">MPATTIAVLPFVNMSSNPENEYFSDGITEEIINALAKIESLQVTSRTSSFFFKGKAAPIKEVAETLDVSVILEGSVRSAGKMVRITAQLIQAEDDFHFWSETWDRKLENIFEIQDEISLLIAEKLREQYGHFEIAEHLVEKQTESIDAYEYSLKAKFLLNKWNPDDVKKAIELWSKALAIDPNHIPSLTGIADAYGFLGVTQNMPYEEAWTKTSEYTNKALELDPGNAPAHYQLANISFFVKADFQEAYKYAQRSVALQPNYPEAQQFLAFLYLISGDKKQAWEHLERALEIDPLNEETIFYKAYYHHTAGEFEEALDILNQRLEKNPQNLPALITKCYSLLNINRQDEALAFLDQAPEGLVPPGDALGIPCLAHIISKDKTQSDLCFEELLKQAENPMAFQQHAYLIQAYALKEEYDNAFEWLEKAIAMKSPILLLSFSGSLNSNLRKDERYPVFHSKLYGQLPKAKPEKEKTALLDDKTATNYSNSLLTYMVEEQPYLSPDLSLRSLAERIEIHPNQLSWLLNDRLGKNFNQFINHYRVEHFKSLAIDEANSHISLIGLAYESGFNSKTVFNTYFKKEVEMTPKEWLKAQ</sequence>
<dbReference type="PANTHER" id="PTHR43280:SF29">
    <property type="entry name" value="ARAC-FAMILY TRANSCRIPTIONAL REGULATOR"/>
    <property type="match status" value="1"/>
</dbReference>
<gene>
    <name evidence="6" type="ordered locus">Oweho_0292</name>
</gene>
<evidence type="ECO:0000256" key="4">
    <source>
        <dbReference type="PROSITE-ProRule" id="PRU00339"/>
    </source>
</evidence>
<evidence type="ECO:0000313" key="6">
    <source>
        <dbReference type="EMBL" id="AEV31314.1"/>
    </source>
</evidence>
<dbReference type="eggNOG" id="COG5616">
    <property type="taxonomic scope" value="Bacteria"/>
</dbReference>
<dbReference type="Proteomes" id="UP000005631">
    <property type="component" value="Chromosome"/>
</dbReference>
<reference evidence="6 7" key="1">
    <citation type="journal article" date="2012" name="Stand. Genomic Sci.">
        <title>Genome sequence of the orange-pigmented seawater bacterium Owenweeksia hongkongensis type strain (UST20020801(T)).</title>
        <authorList>
            <person name="Riedel T."/>
            <person name="Held B."/>
            <person name="Nolan M."/>
            <person name="Lucas S."/>
            <person name="Lapidus A."/>
            <person name="Tice H."/>
            <person name="Del Rio T.G."/>
            <person name="Cheng J.F."/>
            <person name="Han C."/>
            <person name="Tapia R."/>
            <person name="Goodwin L.A."/>
            <person name="Pitluck S."/>
            <person name="Liolios K."/>
            <person name="Mavromatis K."/>
            <person name="Pagani I."/>
            <person name="Ivanova N."/>
            <person name="Mikhailova N."/>
            <person name="Pati A."/>
            <person name="Chen A."/>
            <person name="Palaniappan K."/>
            <person name="Rohde M."/>
            <person name="Tindall B.J."/>
            <person name="Detter J.C."/>
            <person name="Goker M."/>
            <person name="Woyke T."/>
            <person name="Bristow J."/>
            <person name="Eisen J.A."/>
            <person name="Markowitz V."/>
            <person name="Hugenholtz P."/>
            <person name="Klenk H.P."/>
            <person name="Kyrpides N.C."/>
        </authorList>
    </citation>
    <scope>NUCLEOTIDE SEQUENCE</scope>
    <source>
        <strain evidence="7">DSM 17368 / JCM 12287 / NRRL B-23963</strain>
    </source>
</reference>
<protein>
    <submittedName>
        <fullName evidence="6">Putative integral membrane protein</fullName>
    </submittedName>
</protein>
<dbReference type="HOGENOM" id="CLU_473896_0_0_10"/>
<dbReference type="PATRIC" id="fig|926562.3.peg.298"/>
<keyword evidence="3" id="KW-0804">Transcription</keyword>
<dbReference type="Gene3D" id="1.10.10.60">
    <property type="entry name" value="Homeodomain-like"/>
    <property type="match status" value="2"/>
</dbReference>
<dbReference type="SMART" id="SM00342">
    <property type="entry name" value="HTH_ARAC"/>
    <property type="match status" value="1"/>
</dbReference>
<evidence type="ECO:0000256" key="3">
    <source>
        <dbReference type="ARBA" id="ARBA00023163"/>
    </source>
</evidence>
<dbReference type="Pfam" id="PF12895">
    <property type="entry name" value="ANAPC3"/>
    <property type="match status" value="1"/>
</dbReference>
<dbReference type="eggNOG" id="COG2207">
    <property type="taxonomic scope" value="Bacteria"/>
</dbReference>
<evidence type="ECO:0000256" key="2">
    <source>
        <dbReference type="ARBA" id="ARBA00023125"/>
    </source>
</evidence>
<dbReference type="InterPro" id="IPR009057">
    <property type="entry name" value="Homeodomain-like_sf"/>
</dbReference>
<dbReference type="SMART" id="SM00028">
    <property type="entry name" value="TPR"/>
    <property type="match status" value="6"/>
</dbReference>
<dbReference type="OrthoDB" id="9779074at2"/>
<evidence type="ECO:0000259" key="5">
    <source>
        <dbReference type="PROSITE" id="PS01124"/>
    </source>
</evidence>
<dbReference type="SUPFAM" id="SSF48452">
    <property type="entry name" value="TPR-like"/>
    <property type="match status" value="1"/>
</dbReference>
<organism evidence="6 7">
    <name type="scientific">Owenweeksia hongkongensis (strain DSM 17368 / CIP 108786 / JCM 12287 / NRRL B-23963 / UST20020801)</name>
    <dbReference type="NCBI Taxonomy" id="926562"/>
    <lineage>
        <taxon>Bacteria</taxon>
        <taxon>Pseudomonadati</taxon>
        <taxon>Bacteroidota</taxon>
        <taxon>Flavobacteriia</taxon>
        <taxon>Flavobacteriales</taxon>
        <taxon>Owenweeksiaceae</taxon>
        <taxon>Owenweeksia</taxon>
    </lineage>
</organism>
<evidence type="ECO:0000313" key="7">
    <source>
        <dbReference type="Proteomes" id="UP000005631"/>
    </source>
</evidence>
<name>G8R7Z1_OWEHD</name>
<feature type="domain" description="HTH araC/xylS-type" evidence="5">
    <location>
        <begin position="487"/>
        <end position="591"/>
    </location>
</feature>
<keyword evidence="4" id="KW-0802">TPR repeat</keyword>
<dbReference type="AlphaFoldDB" id="G8R7Z1"/>
<dbReference type="GO" id="GO:0043565">
    <property type="term" value="F:sequence-specific DNA binding"/>
    <property type="evidence" value="ECO:0007669"/>
    <property type="project" value="InterPro"/>
</dbReference>
<dbReference type="eggNOG" id="COG0457">
    <property type="taxonomic scope" value="Bacteria"/>
</dbReference>
<dbReference type="Pfam" id="PF12833">
    <property type="entry name" value="HTH_18"/>
    <property type="match status" value="1"/>
</dbReference>
<dbReference type="GO" id="GO:0003700">
    <property type="term" value="F:DNA-binding transcription factor activity"/>
    <property type="evidence" value="ECO:0007669"/>
    <property type="project" value="InterPro"/>
</dbReference>
<feature type="repeat" description="TPR" evidence="4">
    <location>
        <begin position="297"/>
        <end position="330"/>
    </location>
</feature>
<dbReference type="SUPFAM" id="SSF46689">
    <property type="entry name" value="Homeodomain-like"/>
    <property type="match status" value="1"/>
</dbReference>
<dbReference type="PROSITE" id="PS50005">
    <property type="entry name" value="TPR"/>
    <property type="match status" value="2"/>
</dbReference>
<dbReference type="KEGG" id="oho:Oweho_0292"/>
<dbReference type="EMBL" id="CP003156">
    <property type="protein sequence ID" value="AEV31314.1"/>
    <property type="molecule type" value="Genomic_DNA"/>
</dbReference>
<accession>G8R7Z1</accession>
<dbReference type="Gene3D" id="1.25.40.10">
    <property type="entry name" value="Tetratricopeptide repeat domain"/>
    <property type="match status" value="2"/>
</dbReference>
<evidence type="ECO:0000256" key="1">
    <source>
        <dbReference type="ARBA" id="ARBA00023015"/>
    </source>
</evidence>
<proteinExistence type="predicted"/>
<dbReference type="InterPro" id="IPR019734">
    <property type="entry name" value="TPR_rpt"/>
</dbReference>
<keyword evidence="1" id="KW-0805">Transcription regulation</keyword>
<dbReference type="Gene3D" id="3.40.50.10070">
    <property type="entry name" value="TolB, N-terminal domain"/>
    <property type="match status" value="1"/>
</dbReference>
<keyword evidence="7" id="KW-1185">Reference proteome</keyword>
<dbReference type="PANTHER" id="PTHR43280">
    <property type="entry name" value="ARAC-FAMILY TRANSCRIPTIONAL REGULATOR"/>
    <property type="match status" value="1"/>
</dbReference>
<feature type="repeat" description="TPR" evidence="4">
    <location>
        <begin position="263"/>
        <end position="296"/>
    </location>
</feature>
<dbReference type="InterPro" id="IPR018060">
    <property type="entry name" value="HTH_AraC"/>
</dbReference>
<keyword evidence="2" id="KW-0238">DNA-binding</keyword>
<dbReference type="STRING" id="926562.Oweho_0292"/>